<sequence>MTTTIAFANTNDAYLFSGDNAYATALAGPADGVSSVSDTTLFVGQQKSGTPYTIWQAFLQFGYADTAASSTVSGYFRLTSSQVTGTSVSRALEINKFDWGTLTTADWRSPAQLAALYASPSTKSGVINSIQSASNLTARAGYLNLTDLDAAATLRYVVNTSRNRLQNTPTGLEYNGFRSADYTGTDTDPALFAAEILDSMLNRSLGAQVQLSDGSHVYLEHSSANLGNDAFTMKYRTVAGTTTNIVAISDTIGGPIKRGAQSHTIVRDSSDNLFVLYQSDTTNSLQYLVYKKNAGSWLSVRSGKQALSTYDSDINNVVAAWHPAGGSLGTLVVLCGHAAGTSSGTEVTYLLLSCDYLVNGTGSLLRGSGNAVGTLIAATSVDGFHNFTNETGTLLDISQSGGASSNTGFVMSTARHHVLGQNAGQSIARYTLNSSGTGFAEVWNFYDSFTGYSVKDANAKSRVLPVSSTQYVTVNASNTSSRGIVVKHRQQQADQFTVISEVDLDAQGISTMPAPATLAVTNTWDAIYNPRDNRVWVYYFDATGDGRRLMRTDIDLNTGQAGLQQVEVNATVGATGSSNLAIRVHRGALVGEQVLISVANLSGSTHSVISVADTINVAPSQPTLITRSNFDGTTSALFDWDFHDLNAGDTQSFYQVEIYNNTTGLIAWNSWGAFDNFTRSVTGGWGTADRGGAWTSSGGTVSTDYDTTGNVGRHVHTTRDVFRLSRMPHSVADSDMTWTVANPVVPTGDSMYTYFRSRINGAGDQYYFARLEFTTSGTAILSVRKRTPSETLLATASTSLTHTAGQAYYVRFVTKGSTLRAKAWRTQDTEPVNWDIQVTDTDLTAAGDIGVRSYVSPTNTNTLPVVLTFDDLYLRDGSSTSNYTLPASGLPNGQDWKWRVKTWDSYVVESPWSDYGFFSTSNTGVVNITDPAIDNDPNIVTANYLIRWTVSNTTQAAYNIVVTRTDTGATLVSTGWVTSTDLQYLVVGMASDVEWNVALKIRNASLIESNTANRKITPNYNRPEVPVISFDIEDDLGYIGLNITNPDPVGDRPNPTINEIHRRVYSQSNPNLPYQILGTTDPNGTFLDFTAASGVLYEYRVRAQAGEFFQDSTPTVADRELDLTGVWIHDPADSAVTVRQFVYGKDSRSHAIDTAATVQQFAGRTFPVTDFGEYETEDISISVDIPGGDTHMAEEADLRGFMEMKKTLFLRDNRGRAAYGTMSGFSQSDASWGVTVGFKFGRVSFDIEEV</sequence>
<organism evidence="1 2">
    <name type="scientific">Streptomyces phage KimJongPhill</name>
    <dbReference type="NCBI Taxonomy" id="2848886"/>
    <lineage>
        <taxon>Viruses</taxon>
        <taxon>Duplodnaviria</taxon>
        <taxon>Heunggongvirae</taxon>
        <taxon>Uroviricota</taxon>
        <taxon>Caudoviricetes</taxon>
        <taxon>Zukovirus</taxon>
        <taxon>Zukovirus phill</taxon>
    </lineage>
</organism>
<protein>
    <submittedName>
        <fullName evidence="1">Minor tail protein</fullName>
    </submittedName>
</protein>
<gene>
    <name evidence="1" type="primary">27</name>
    <name evidence="1" type="ORF">SEA_KIMJONGPHILL_27</name>
</gene>
<dbReference type="RefSeq" id="YP_010655633.1">
    <property type="nucleotide sequence ID" value="NC_070830.1"/>
</dbReference>
<dbReference type="EMBL" id="MW822144">
    <property type="protein sequence ID" value="QWT29808.1"/>
    <property type="molecule type" value="Genomic_DNA"/>
</dbReference>
<reference evidence="1" key="1">
    <citation type="submission" date="2021-03" db="EMBL/GenBank/DDBJ databases">
        <authorList>
            <person name="Alqahtani R."/>
            <person name="Behailu E."/>
            <person name="Cappabianca D.W."/>
            <person name="Csanadi-Schwartz K.M."/>
            <person name="Dalal A.S."/>
            <person name="Fahim M.S."/>
            <person name="Franklin J.M."/>
            <person name="Gluckman M.H."/>
            <person name="Levine C.J."/>
            <person name="Martin N."/>
            <person name="Milza N."/>
            <person name="Najmabadi R."/>
            <person name="Newman A.M."/>
            <person name="Pajunar M."/>
            <person name="Qalawee I."/>
            <person name="Rizvi A."/>
            <person name="Samuel A."/>
            <person name="Smith A."/>
            <person name="Swann F.E."/>
            <person name="Sweeney P."/>
            <person name="Torres N.R."/>
            <person name="Ventrone L."/>
            <person name="Ventura L."/>
            <person name="Wroe M."/>
            <person name="Acquaye N.A."/>
            <person name="Agnes T.J."/>
            <person name="Ahmed A."/>
            <person name="Ahmed S."/>
            <person name="Amodu B.A."/>
            <person name="Arefeayne N.F."/>
            <person name="Asamoah-Frimpong E.A."/>
            <person name="Attaran A."/>
            <person name="Barragan J.M."/>
            <person name="Baumgarten L.N."/>
            <person name="Berhane B."/>
            <person name="Beyene A."/>
            <person name="Bhattarai B."/>
            <person name="Biondokin D.V."/>
            <person name="Boone B.K."/>
            <person name="Burney S.Z."/>
            <person name="Cayanan J.-R.T."/>
            <person name="Cesta G."/>
            <person name="Chang J."/>
            <person name="Chavez J."/>
            <person name="Chorbajian C."/>
            <person name="Christian S."/>
            <person name="Corns J.R."/>
            <person name="Corns N.R."/>
            <person name="Cowan J.T."/>
            <person name="Coyne C."/>
            <person name="Dadzie B."/>
            <person name="Datu D.-L.V."/>
            <person name="Deng B.C."/>
            <person name="Der L."/>
            <person name="Dickerson K."/>
            <person name="Dozier E."/>
            <person name="Egbunine A.O."/>
            <person name="Farooq M."/>
            <person name="Fonge A.E."/>
            <person name="Ghomsi-Nono M.P."/>
            <person name="Giampietro H."/>
            <person name="Gunnison R.P."/>
            <person name="Han S.H."/>
            <person name="Hennigan A.J."/>
            <person name="Hong A.N."/>
            <person name="Ijomor E.C."/>
            <person name="Jalali A."/>
            <person name="Jamil T.Z."/>
            <person name="Jenkins C.R."/>
            <person name="Joseph M.A."/>
            <person name="Jowanowitch O.J."/>
            <person name="Kang D."/>
            <person name="Khan A."/>
            <person name="Khan Z.K."/>
            <person name="Kiewe T."/>
            <person name="Kjerulf A.B."/>
            <person name="Kolosey V."/>
            <person name="Kurup M."/>
            <person name="Lee V.H."/>
            <person name="Llontop-Maldonado V."/>
            <person name="Long P."/>
            <person name="Lu N."/>
            <person name="Majekodunmi A."/>
            <person name="Malik H.W."/>
            <person name="Marcellino S.C."/>
            <person name="Martinez L.A."/>
            <person name="Meher F.N."/>
            <person name="Michelin M.A."/>
            <person name="Mitchell K.G."/>
            <person name="Mullens W.J."/>
            <person name="Nwakama C."/>
            <person name="Nwosu F.T."/>
            <person name="Oboh E.C."/>
            <person name="Odujinrin O."/>
            <person name="Ogunsan O."/>
            <person name="O'Neill K."/>
            <person name="Oxlaj J.A."/>
            <person name="Patel A.K."/>
            <person name="Patel B.R."/>
            <person name="Pham Q."/>
            <person name="Porter J."/>
            <person name="Portes J."/>
            <person name="Prokopenko A."/>
            <person name="Quraishi M."/>
            <person name="Qureshi M.-A."/>
            <person name="Rivera A."/>
            <person name="Rubalsky V."/>
            <person name="Saikali Y."/>
            <person name="Saqaf K."/>
            <person name="Saroya S.R."/>
            <person name="Seas A."/>
            <person name="Shadrick R.E."/>
            <person name="Sharda N."/>
            <person name="Sigindere M.T."/>
            <person name="Simbi V.G."/>
            <person name="Thuzar C."/>
            <person name="Tran K."/>
            <person name="Tran V.D."/>
            <person name="Trang W."/>
            <person name="Vaishnav N."/>
            <person name="Vuong K."/>
            <person name="Walker C."/>
            <person name="Wallace S.A."/>
            <person name="Warfield J.C."/>
            <person name="Wikina T."/>
            <person name="Wobbeking F.T."/>
            <person name="Worrent L.D."/>
            <person name="Yan T."/>
            <person name="Zehra A."/>
            <person name="Avazpour P."/>
            <person name="Kim F.M."/>
            <person name="Mason K."/>
            <person name="Nguyen D.A."/>
            <person name="Pettit S.M."/>
            <person name="Zhou O.J."/>
            <person name="Brissett D.L."/>
            <person name="Gualtieri C."/>
            <person name="Hufford T.M."/>
            <person name="Ko J.M."/>
            <person name="Novak J.K."/>
            <person name="Smith Z.M."/>
            <person name="Mayer-Bacon C."/>
            <person name="Erill I."/>
            <person name="Caruso S.M."/>
            <person name="Garlena R.A."/>
            <person name="Russell D.A."/>
            <person name="Pope W.H."/>
            <person name="Jacobs-Sera D."/>
            <person name="Hatfull G.F."/>
        </authorList>
    </citation>
    <scope>NUCLEOTIDE SEQUENCE</scope>
</reference>
<evidence type="ECO:0000313" key="1">
    <source>
        <dbReference type="EMBL" id="QWT29808.1"/>
    </source>
</evidence>
<keyword evidence="2" id="KW-1185">Reference proteome</keyword>
<accession>A0A8F2E6C5</accession>
<dbReference type="KEGG" id="vg:77931499"/>
<dbReference type="GeneID" id="77931499"/>
<dbReference type="Proteomes" id="UP000683386">
    <property type="component" value="Segment"/>
</dbReference>
<proteinExistence type="predicted"/>
<name>A0A8F2E6C5_9CAUD</name>
<evidence type="ECO:0000313" key="2">
    <source>
        <dbReference type="Proteomes" id="UP000683386"/>
    </source>
</evidence>